<dbReference type="PROSITE" id="PS00107">
    <property type="entry name" value="PROTEIN_KINASE_ATP"/>
    <property type="match status" value="1"/>
</dbReference>
<feature type="compositionally biased region" description="Polar residues" evidence="10">
    <location>
        <begin position="245"/>
        <end position="261"/>
    </location>
</feature>
<dbReference type="SMART" id="SM00220">
    <property type="entry name" value="S_TKc"/>
    <property type="match status" value="1"/>
</dbReference>
<dbReference type="Pfam" id="PF00069">
    <property type="entry name" value="Pkinase"/>
    <property type="match status" value="1"/>
</dbReference>
<dbReference type="SMART" id="SM00454">
    <property type="entry name" value="SAM"/>
    <property type="match status" value="1"/>
</dbReference>
<evidence type="ECO:0000259" key="11">
    <source>
        <dbReference type="PROSITE" id="PS50011"/>
    </source>
</evidence>
<dbReference type="SMART" id="SM01304">
    <property type="entry name" value="Ras_bdg_2"/>
    <property type="match status" value="1"/>
</dbReference>
<feature type="compositionally biased region" description="Polar residues" evidence="10">
    <location>
        <begin position="154"/>
        <end position="163"/>
    </location>
</feature>
<dbReference type="GO" id="GO:0004709">
    <property type="term" value="F:MAP kinase kinase kinase activity"/>
    <property type="evidence" value="ECO:0007669"/>
    <property type="project" value="UniProtKB-ARBA"/>
</dbReference>
<protein>
    <recommendedName>
        <fullName evidence="2">mitogen-activated protein kinase</fullName>
        <ecNumber evidence="2">2.7.11.24</ecNumber>
    </recommendedName>
</protein>
<comment type="catalytic activity">
    <reaction evidence="8">
        <text>L-seryl-[protein] + ATP = O-phospho-L-seryl-[protein] + ADP + H(+)</text>
        <dbReference type="Rhea" id="RHEA:17989"/>
        <dbReference type="Rhea" id="RHEA-COMP:9863"/>
        <dbReference type="Rhea" id="RHEA-COMP:11604"/>
        <dbReference type="ChEBI" id="CHEBI:15378"/>
        <dbReference type="ChEBI" id="CHEBI:29999"/>
        <dbReference type="ChEBI" id="CHEBI:30616"/>
        <dbReference type="ChEBI" id="CHEBI:83421"/>
        <dbReference type="ChEBI" id="CHEBI:456216"/>
        <dbReference type="EC" id="2.7.11.24"/>
    </reaction>
    <physiologicalReaction direction="left-to-right" evidence="8">
        <dbReference type="Rhea" id="RHEA:17990"/>
    </physiologicalReaction>
</comment>
<accession>A0A6A6P8V4</accession>
<dbReference type="InterPro" id="IPR000719">
    <property type="entry name" value="Prot_kinase_dom"/>
</dbReference>
<dbReference type="FunFam" id="1.10.510.10:FF:000334">
    <property type="entry name" value="Serine/threonine-protein kinase STE11"/>
    <property type="match status" value="1"/>
</dbReference>
<feature type="domain" description="SAM" evidence="12">
    <location>
        <begin position="70"/>
        <end position="133"/>
    </location>
</feature>
<evidence type="ECO:0000256" key="9">
    <source>
        <dbReference type="PROSITE-ProRule" id="PRU10141"/>
    </source>
</evidence>
<dbReference type="Pfam" id="PF00536">
    <property type="entry name" value="SAM_1"/>
    <property type="match status" value="1"/>
</dbReference>
<feature type="compositionally biased region" description="Polar residues" evidence="10">
    <location>
        <begin position="575"/>
        <end position="589"/>
    </location>
</feature>
<feature type="binding site" evidence="9">
    <location>
        <position position="719"/>
    </location>
    <ligand>
        <name>ATP</name>
        <dbReference type="ChEBI" id="CHEBI:30616"/>
    </ligand>
</feature>
<name>A0A6A6P8V4_9PEZI</name>
<dbReference type="FunFam" id="3.30.200.20:FF:000387">
    <property type="entry name" value="Serine/threonine-protein kinase STE11"/>
    <property type="match status" value="1"/>
</dbReference>
<feature type="domain" description="Protein kinase" evidence="11">
    <location>
        <begin position="690"/>
        <end position="962"/>
    </location>
</feature>
<dbReference type="Proteomes" id="UP000799766">
    <property type="component" value="Unassembled WGS sequence"/>
</dbReference>
<evidence type="ECO:0000259" key="12">
    <source>
        <dbReference type="PROSITE" id="PS50105"/>
    </source>
</evidence>
<dbReference type="PROSITE" id="PS50105">
    <property type="entry name" value="SAM_DOMAIN"/>
    <property type="match status" value="1"/>
</dbReference>
<dbReference type="Gene3D" id="1.10.510.10">
    <property type="entry name" value="Transferase(Phosphotransferase) domain 1"/>
    <property type="match status" value="1"/>
</dbReference>
<evidence type="ECO:0000256" key="8">
    <source>
        <dbReference type="ARBA" id="ARBA00048130"/>
    </source>
</evidence>
<dbReference type="GO" id="GO:0005524">
    <property type="term" value="F:ATP binding"/>
    <property type="evidence" value="ECO:0007669"/>
    <property type="project" value="UniProtKB-UniRule"/>
</dbReference>
<feature type="region of interest" description="Disordered" evidence="10">
    <location>
        <begin position="132"/>
        <end position="182"/>
    </location>
</feature>
<evidence type="ECO:0000256" key="6">
    <source>
        <dbReference type="ARBA" id="ARBA00022840"/>
    </source>
</evidence>
<dbReference type="GO" id="GO:0004707">
    <property type="term" value="F:MAP kinase activity"/>
    <property type="evidence" value="ECO:0007669"/>
    <property type="project" value="UniProtKB-EC"/>
</dbReference>
<sequence length="966" mass="106184">MAMLASKAPYPASFGASSGPSSSQYSKNMSSSYRDRVQATRVPANEGHFASPTESEFSETFDSPDSVKNWDEERVGEWLRSIKCAQYAELFKVNNINGENLMEMDHQQLKEMGIKKIGDRVRIGTQAKLFRNREYNRNSKRKSNRESLALLDNPNFTPPSSGSPRPLHSARSGGSNSRPDKRMSRQIMGADYAAAMNFGGTRSPSRPGSPYVDQENRSYRQQRYGGMSPKDAPRKDYFAHPASAGTASSYRGGITPTTEAPQTARYAGGTRTPQETPQTARFGHTRGPGSLDGSTNSSLLPTDKPLIRVIFDSGRSSVVSIDNCKNVDDIVLKSLRKGGLNEAHLKSYCFYVLDGIEPEPSRCRRLGDSDLLRVCFDGSRLERNRLILRKIHLGPPSDEQLSTAAKIAAEQDLHIYRPNLVVPRGHITKPEKILGEPLPSSSYPQSPNSIEERRRNIESTRHDLERPDSHSFAARARKMKDFYGARPPSELITSDLTSYFPDVGKDEIDKTIRMSVRRSRRMSKAASRISTASNLSVVSVLKDAPPLPAISDAFLHNLPGQSRPPRPLSVMRLGQQRNSTYRDSVTSSVLGRLDEEEDDSATSEPNRKSYVSFGGDSCSSDTVAITDPDGNTTLHSYFDDGGSSVASRSSGDAGDSFNKRLSQALAEDGEEEDAELTEYLESDSWENIKYMKGALIGQGSFGSVYLALHSVTGELMAVKQVEMPSTSGSQLDAKKNSMVEALKHEIALLRDLKHPNIVQYLGSNSDDTHLNIFLEYVPGGSVATMLVNYGPLGESLISNFVRQILTGLAYLHSKDIIHRDIKGANILVDNKGAVKISDFGISKRVDPSILQQGNPKKAAGPRVSMQGSVFWMAPEVVKQTAYTRKADIWSLGCLIVEMFTGAHPHPNCTQLQAIFKIGGSGDARPTVPDNASPDARTFLNRTFEIDHEKRPTANELLLSAFCNPKA</sequence>
<dbReference type="InterPro" id="IPR029458">
    <property type="entry name" value="Ras-bd_By2"/>
</dbReference>
<keyword evidence="5 13" id="KW-0418">Kinase</keyword>
<dbReference type="InterPro" id="IPR050538">
    <property type="entry name" value="MAP_kinase_kinase_kinase"/>
</dbReference>
<comment type="catalytic activity">
    <reaction evidence="7">
        <text>L-threonyl-[protein] + ATP = O-phospho-L-threonyl-[protein] + ADP + H(+)</text>
        <dbReference type="Rhea" id="RHEA:46608"/>
        <dbReference type="Rhea" id="RHEA-COMP:11060"/>
        <dbReference type="Rhea" id="RHEA-COMP:11605"/>
        <dbReference type="ChEBI" id="CHEBI:15378"/>
        <dbReference type="ChEBI" id="CHEBI:30013"/>
        <dbReference type="ChEBI" id="CHEBI:30616"/>
        <dbReference type="ChEBI" id="CHEBI:61977"/>
        <dbReference type="ChEBI" id="CHEBI:456216"/>
        <dbReference type="EC" id="2.7.11.24"/>
    </reaction>
    <physiologicalReaction direction="left-to-right" evidence="7">
        <dbReference type="Rhea" id="RHEA:46609"/>
    </physiologicalReaction>
</comment>
<feature type="compositionally biased region" description="Polar residues" evidence="10">
    <location>
        <begin position="52"/>
        <end position="63"/>
    </location>
</feature>
<dbReference type="InterPro" id="IPR011009">
    <property type="entry name" value="Kinase-like_dom_sf"/>
</dbReference>
<dbReference type="Gene3D" id="3.10.20.90">
    <property type="entry name" value="Phosphatidylinositol 3-kinase Catalytic Subunit, Chain A, domain 1"/>
    <property type="match status" value="1"/>
</dbReference>
<dbReference type="AlphaFoldDB" id="A0A6A6P8V4"/>
<dbReference type="EMBL" id="MU001673">
    <property type="protein sequence ID" value="KAF2460247.1"/>
    <property type="molecule type" value="Genomic_DNA"/>
</dbReference>
<evidence type="ECO:0000256" key="3">
    <source>
        <dbReference type="ARBA" id="ARBA00022679"/>
    </source>
</evidence>
<dbReference type="PANTHER" id="PTHR48016:SF56">
    <property type="entry name" value="MAPKK KINASE"/>
    <property type="match status" value="1"/>
</dbReference>
<keyword evidence="14" id="KW-1185">Reference proteome</keyword>
<dbReference type="InterPro" id="IPR017441">
    <property type="entry name" value="Protein_kinase_ATP_BS"/>
</dbReference>
<dbReference type="InterPro" id="IPR001660">
    <property type="entry name" value="SAM"/>
</dbReference>
<evidence type="ECO:0000256" key="1">
    <source>
        <dbReference type="ARBA" id="ARBA00006529"/>
    </source>
</evidence>
<feature type="compositionally biased region" description="Low complexity" evidence="10">
    <location>
        <begin position="8"/>
        <end position="32"/>
    </location>
</feature>
<evidence type="ECO:0000313" key="13">
    <source>
        <dbReference type="EMBL" id="KAF2460247.1"/>
    </source>
</evidence>
<feature type="region of interest" description="Disordered" evidence="10">
    <location>
        <begin position="431"/>
        <end position="452"/>
    </location>
</feature>
<dbReference type="EC" id="2.7.11.24" evidence="2"/>
<feature type="region of interest" description="Disordered" evidence="10">
    <location>
        <begin position="558"/>
        <end position="625"/>
    </location>
</feature>
<gene>
    <name evidence="13" type="ORF">BDY21DRAFT_383951</name>
</gene>
<feature type="region of interest" description="Disordered" evidence="10">
    <location>
        <begin position="1"/>
        <end position="66"/>
    </location>
</feature>
<evidence type="ECO:0000256" key="2">
    <source>
        <dbReference type="ARBA" id="ARBA00012411"/>
    </source>
</evidence>
<dbReference type="InterPro" id="IPR008271">
    <property type="entry name" value="Ser/Thr_kinase_AS"/>
</dbReference>
<dbReference type="SUPFAM" id="SSF47769">
    <property type="entry name" value="SAM/Pointed domain"/>
    <property type="match status" value="1"/>
</dbReference>
<dbReference type="SUPFAM" id="SSF56112">
    <property type="entry name" value="Protein kinase-like (PK-like)"/>
    <property type="match status" value="1"/>
</dbReference>
<keyword evidence="3" id="KW-0808">Transferase</keyword>
<reference evidence="13" key="1">
    <citation type="journal article" date="2020" name="Stud. Mycol.">
        <title>101 Dothideomycetes genomes: a test case for predicting lifestyles and emergence of pathogens.</title>
        <authorList>
            <person name="Haridas S."/>
            <person name="Albert R."/>
            <person name="Binder M."/>
            <person name="Bloem J."/>
            <person name="Labutti K."/>
            <person name="Salamov A."/>
            <person name="Andreopoulos B."/>
            <person name="Baker S."/>
            <person name="Barry K."/>
            <person name="Bills G."/>
            <person name="Bluhm B."/>
            <person name="Cannon C."/>
            <person name="Castanera R."/>
            <person name="Culley D."/>
            <person name="Daum C."/>
            <person name="Ezra D."/>
            <person name="Gonzalez J."/>
            <person name="Henrissat B."/>
            <person name="Kuo A."/>
            <person name="Liang C."/>
            <person name="Lipzen A."/>
            <person name="Lutzoni F."/>
            <person name="Magnuson J."/>
            <person name="Mondo S."/>
            <person name="Nolan M."/>
            <person name="Ohm R."/>
            <person name="Pangilinan J."/>
            <person name="Park H.-J."/>
            <person name="Ramirez L."/>
            <person name="Alfaro M."/>
            <person name="Sun H."/>
            <person name="Tritt A."/>
            <person name="Yoshinaga Y."/>
            <person name="Zwiers L.-H."/>
            <person name="Turgeon B."/>
            <person name="Goodwin S."/>
            <person name="Spatafora J."/>
            <person name="Crous P."/>
            <person name="Grigoriev I."/>
        </authorList>
    </citation>
    <scope>NUCLEOTIDE SEQUENCE</scope>
    <source>
        <strain evidence="13">ATCC 16933</strain>
    </source>
</reference>
<keyword evidence="4 9" id="KW-0547">Nucleotide-binding</keyword>
<evidence type="ECO:0000313" key="14">
    <source>
        <dbReference type="Proteomes" id="UP000799766"/>
    </source>
</evidence>
<comment type="similarity">
    <text evidence="1">Belongs to the protein kinase superfamily. STE Ser/Thr protein kinase family. MAP kinase kinase kinase subfamily.</text>
</comment>
<organism evidence="13 14">
    <name type="scientific">Lineolata rhizophorae</name>
    <dbReference type="NCBI Taxonomy" id="578093"/>
    <lineage>
        <taxon>Eukaryota</taxon>
        <taxon>Fungi</taxon>
        <taxon>Dikarya</taxon>
        <taxon>Ascomycota</taxon>
        <taxon>Pezizomycotina</taxon>
        <taxon>Dothideomycetes</taxon>
        <taxon>Dothideomycetes incertae sedis</taxon>
        <taxon>Lineolatales</taxon>
        <taxon>Lineolataceae</taxon>
        <taxon>Lineolata</taxon>
    </lineage>
</organism>
<evidence type="ECO:0000256" key="5">
    <source>
        <dbReference type="ARBA" id="ARBA00022777"/>
    </source>
</evidence>
<dbReference type="CDD" id="cd09534">
    <property type="entry name" value="SAM_Ste11_fungal"/>
    <property type="match status" value="1"/>
</dbReference>
<dbReference type="PROSITE" id="PS00108">
    <property type="entry name" value="PROTEIN_KINASE_ST"/>
    <property type="match status" value="1"/>
</dbReference>
<dbReference type="PANTHER" id="PTHR48016">
    <property type="entry name" value="MAP KINASE KINASE KINASE SSK2-RELATED-RELATED"/>
    <property type="match status" value="1"/>
</dbReference>
<dbReference type="FunFam" id="3.10.20.90:FF:000214">
    <property type="entry name" value="Serine/threonine-protein kinase STE11"/>
    <property type="match status" value="1"/>
</dbReference>
<dbReference type="InterPro" id="IPR013761">
    <property type="entry name" value="SAM/pointed_sf"/>
</dbReference>
<evidence type="ECO:0000256" key="10">
    <source>
        <dbReference type="SAM" id="MobiDB-lite"/>
    </source>
</evidence>
<feature type="region of interest" description="Disordered" evidence="10">
    <location>
        <begin position="244"/>
        <end position="298"/>
    </location>
</feature>
<dbReference type="OrthoDB" id="266718at2759"/>
<evidence type="ECO:0000256" key="7">
    <source>
        <dbReference type="ARBA" id="ARBA00047919"/>
    </source>
</evidence>
<proteinExistence type="inferred from homology"/>
<dbReference type="Gene3D" id="1.10.150.50">
    <property type="entry name" value="Transcription Factor, Ets-1"/>
    <property type="match status" value="1"/>
</dbReference>
<evidence type="ECO:0000256" key="4">
    <source>
        <dbReference type="ARBA" id="ARBA00022741"/>
    </source>
</evidence>
<keyword evidence="6 9" id="KW-0067">ATP-binding</keyword>
<dbReference type="PROSITE" id="PS50011">
    <property type="entry name" value="PROTEIN_KINASE_DOM"/>
    <property type="match status" value="1"/>
</dbReference>
<dbReference type="Pfam" id="PF14847">
    <property type="entry name" value="Ras_bdg_2"/>
    <property type="match status" value="1"/>
</dbReference>
<feature type="compositionally biased region" description="Polar residues" evidence="10">
    <location>
        <begin position="439"/>
        <end position="449"/>
    </location>
</feature>